<feature type="domain" description="N-acetyltransferase" evidence="2">
    <location>
        <begin position="57"/>
        <end position="212"/>
    </location>
</feature>
<organism evidence="3 4">
    <name type="scientific">Nocardioides iriomotensis</name>
    <dbReference type="NCBI Taxonomy" id="715784"/>
    <lineage>
        <taxon>Bacteria</taxon>
        <taxon>Bacillati</taxon>
        <taxon>Actinomycetota</taxon>
        <taxon>Actinomycetes</taxon>
        <taxon>Propionibacteriales</taxon>
        <taxon>Nocardioidaceae</taxon>
        <taxon>Nocardioides</taxon>
    </lineage>
</organism>
<evidence type="ECO:0000313" key="4">
    <source>
        <dbReference type="Proteomes" id="UP000291189"/>
    </source>
</evidence>
<dbReference type="GO" id="GO:0016747">
    <property type="term" value="F:acyltransferase activity, transferring groups other than amino-acyl groups"/>
    <property type="evidence" value="ECO:0007669"/>
    <property type="project" value="InterPro"/>
</dbReference>
<reference evidence="3 4" key="1">
    <citation type="submission" date="2019-01" db="EMBL/GenBank/DDBJ databases">
        <title>Nocardioides guangzhouensis sp. nov., an actinobacterium isolated from soil.</title>
        <authorList>
            <person name="Fu Y."/>
            <person name="Cai Y."/>
            <person name="Lin Z."/>
            <person name="Chen P."/>
        </authorList>
    </citation>
    <scope>NUCLEOTIDE SEQUENCE [LARGE SCALE GENOMIC DNA]</scope>
    <source>
        <strain evidence="3 4">NBRC 105384</strain>
    </source>
</reference>
<feature type="compositionally biased region" description="Basic and acidic residues" evidence="1">
    <location>
        <begin position="33"/>
        <end position="54"/>
    </location>
</feature>
<dbReference type="PROSITE" id="PS51186">
    <property type="entry name" value="GNAT"/>
    <property type="match status" value="2"/>
</dbReference>
<sequence length="373" mass="41026">MGSSSGQRWAPGCRHVPNSATRGPAGSDLAAAAKEEEARAHDPTTIDEDGGMRIDAVDPRDLDLDTADELAELRRSCLVGVDVAAYTGPALLLDIVEGSGEPEDQVVLLAREDDRLVGWARATEPRREYTDSLFLQGCVAPDHQGRGVGRALLDALTAGTTRTRLRTRAWEGTPGRPALTAWGFTASHTSAVRRLDLDAPDPGWSSMRREADAAADGYELVRRVGPTPEADLQEMVVLREAINDAPDALEFESYPTDRIAAYEQALTRRRQTQYTVVARHRGTGEPAGLSMVCVDEFDPSTAHQEDTSVVRAHRGHRLGLLLKLDMIAWLRHERPEVTGVETWNDSTNHHMIAVNERLGMREVARSTVFKRER</sequence>
<evidence type="ECO:0000256" key="1">
    <source>
        <dbReference type="SAM" id="MobiDB-lite"/>
    </source>
</evidence>
<dbReference type="OrthoDB" id="4119890at2"/>
<accession>A0A4V1Z122</accession>
<gene>
    <name evidence="3" type="ORF">ETU37_20215</name>
</gene>
<dbReference type="PANTHER" id="PTHR43072:SF60">
    <property type="entry name" value="L-2,4-DIAMINOBUTYRIC ACID ACETYLTRANSFERASE"/>
    <property type="match status" value="1"/>
</dbReference>
<proteinExistence type="predicted"/>
<dbReference type="EMBL" id="SDPU01000035">
    <property type="protein sequence ID" value="RYU09396.1"/>
    <property type="molecule type" value="Genomic_DNA"/>
</dbReference>
<dbReference type="InterPro" id="IPR000182">
    <property type="entry name" value="GNAT_dom"/>
</dbReference>
<evidence type="ECO:0000259" key="2">
    <source>
        <dbReference type="PROSITE" id="PS51186"/>
    </source>
</evidence>
<protein>
    <submittedName>
        <fullName evidence="3">GNAT family N-acetyltransferase</fullName>
    </submittedName>
</protein>
<dbReference type="SUPFAM" id="SSF55729">
    <property type="entry name" value="Acyl-CoA N-acyltransferases (Nat)"/>
    <property type="match status" value="2"/>
</dbReference>
<dbReference type="CDD" id="cd04301">
    <property type="entry name" value="NAT_SF"/>
    <property type="match status" value="1"/>
</dbReference>
<dbReference type="InterPro" id="IPR016181">
    <property type="entry name" value="Acyl_CoA_acyltransferase"/>
</dbReference>
<dbReference type="Pfam" id="PF13508">
    <property type="entry name" value="Acetyltransf_7"/>
    <property type="match status" value="1"/>
</dbReference>
<comment type="caution">
    <text evidence="3">The sequence shown here is derived from an EMBL/GenBank/DDBJ whole genome shotgun (WGS) entry which is preliminary data.</text>
</comment>
<dbReference type="Proteomes" id="UP000291189">
    <property type="component" value="Unassembled WGS sequence"/>
</dbReference>
<dbReference type="PANTHER" id="PTHR43072">
    <property type="entry name" value="N-ACETYLTRANSFERASE"/>
    <property type="match status" value="1"/>
</dbReference>
<feature type="domain" description="N-acetyltransferase" evidence="2">
    <location>
        <begin position="236"/>
        <end position="373"/>
    </location>
</feature>
<dbReference type="Gene3D" id="3.40.630.30">
    <property type="match status" value="1"/>
</dbReference>
<name>A0A4V1Z122_9ACTN</name>
<keyword evidence="3" id="KW-0808">Transferase</keyword>
<feature type="region of interest" description="Disordered" evidence="1">
    <location>
        <begin position="1"/>
        <end position="54"/>
    </location>
</feature>
<dbReference type="Pfam" id="PF00583">
    <property type="entry name" value="Acetyltransf_1"/>
    <property type="match status" value="1"/>
</dbReference>
<dbReference type="AlphaFoldDB" id="A0A4V1Z122"/>
<evidence type="ECO:0000313" key="3">
    <source>
        <dbReference type="EMBL" id="RYU09396.1"/>
    </source>
</evidence>
<keyword evidence="4" id="KW-1185">Reference proteome</keyword>